<evidence type="ECO:0000313" key="1">
    <source>
        <dbReference type="EMBL" id="OJA03490.1"/>
    </source>
</evidence>
<dbReference type="Proteomes" id="UP000182798">
    <property type="component" value="Unassembled WGS sequence"/>
</dbReference>
<proteinExistence type="predicted"/>
<evidence type="ECO:0000313" key="2">
    <source>
        <dbReference type="Proteomes" id="UP000182798"/>
    </source>
</evidence>
<protein>
    <submittedName>
        <fullName evidence="1">Uncharacterized protein</fullName>
    </submittedName>
</protein>
<organism evidence="1 2">
    <name type="scientific">Bathymodiolus thermophilus thioautotrophic gill symbiont</name>
    <dbReference type="NCBI Taxonomy" id="2360"/>
    <lineage>
        <taxon>Bacteria</taxon>
        <taxon>Pseudomonadati</taxon>
        <taxon>Pseudomonadota</taxon>
        <taxon>Gammaproteobacteria</taxon>
        <taxon>sulfur-oxidizing symbionts</taxon>
    </lineage>
</organism>
<dbReference type="EMBL" id="MIQH01000567">
    <property type="protein sequence ID" value="OJA03490.1"/>
    <property type="molecule type" value="Genomic_DNA"/>
</dbReference>
<accession>A0A1J8Q264</accession>
<gene>
    <name evidence="1" type="ORF">BGC33_04210</name>
</gene>
<reference evidence="2" key="1">
    <citation type="submission" date="2016-09" db="EMBL/GenBank/DDBJ databases">
        <title>Genome Sequence of Bathymodiolus thermophilus sulfur-oxidizing gill endosymbiont.</title>
        <authorList>
            <person name="Ponnudurai R."/>
            <person name="Kleiner M."/>
            <person name="Sayavedra L."/>
            <person name="Thuermer A."/>
            <person name="Felbeck H."/>
            <person name="Schlueter R."/>
            <person name="Schweder T."/>
            <person name="Markert S."/>
        </authorList>
    </citation>
    <scope>NUCLEOTIDE SEQUENCE [LARGE SCALE GENOMIC DNA]</scope>
    <source>
        <strain evidence="2">BAT/CrabSpa'14</strain>
    </source>
</reference>
<dbReference type="AlphaFoldDB" id="A0A1J8Q264"/>
<sequence>IASKVERDKLNDFANSSVCFSLEGADLPMHWCVKSPWKAFIMPCSNCCVSQRFVWRVRFEKKCYHFFEKYITIAITSLGYVVWNVGKYAFALSWHLSALS</sequence>
<feature type="non-terminal residue" evidence="1">
    <location>
        <position position="1"/>
    </location>
</feature>
<comment type="caution">
    <text evidence="1">The sequence shown here is derived from an EMBL/GenBank/DDBJ whole genome shotgun (WGS) entry which is preliminary data.</text>
</comment>
<name>A0A1J8Q264_9GAMM</name>